<protein>
    <submittedName>
        <fullName evidence="1">Acyl-CoA N-acyltransferase with RING/FYVE/PHD-type zinc finger domain</fullName>
    </submittedName>
</protein>
<evidence type="ECO:0000313" key="1">
    <source>
        <dbReference type="EMBL" id="KAJ4724998.1"/>
    </source>
</evidence>
<keyword evidence="2" id="KW-1185">Reference proteome</keyword>
<dbReference type="EMBL" id="CM051395">
    <property type="protein sequence ID" value="KAJ4724998.1"/>
    <property type="molecule type" value="Genomic_DNA"/>
</dbReference>
<dbReference type="Proteomes" id="UP001164539">
    <property type="component" value="Chromosome 2"/>
</dbReference>
<sequence>MANGTDSEDKFVVLSKIRVGLKREFEFALKVQSEICGSLGRTRARKVQNNVEVSCGTGSPQTKKLKTYESRKKRKKEEKSIAVNLNKEIEVTSEEEAKSDVVDVVIDEAKVDSNDETEIPICERELICEYEAQKDQEGKNVPENAVDDEKGVLMTLDEGKVENYPKEEENNEPEKGAVGVEMKQDESDKVLMNVEEDNCEELYQQSGENDQTQEEKNEPEKTAVGVEEKKKNDSDKVPMNIEEEKCEVLDQEKGEYGNNEPEQAAVDVRLEKKNESDKVSMKVEEDKRQKLDQEKENGPQKTVMNVPEEKENDPESKLVEGVLAWPLEGKDSNNLCKAASSVEEPAVIGGTDEGKVVNGVVERPLRRFTRSLLQQKVELMMEPRDGGKESNVYEIANRGGDDMGSPLVTPPKRQEAVMKSKKVVRKFYTKLKDFLDSGILEGMAVKYIRGSKVKGPGARGLRGVIKGSGILCYCGDCMGNQVVTPAVFELHAGSSNKRPPEYIHLENGNTLRDVMNACKDSPLETLEEAIKTVVGSLSAKKSSFCLNCRGSITYAGVEELVLFCNSCMLLKECQARSAYLTDTSDRSPEPSSAQKSSHSKMKSSSSKSHGKITRKDLRMHKLVFEEGGLDDGTELAYFVRGKVKLLVGYKRGSGILCSCCKTEISPSQFEAHAGWASRRKPFQHIYTSNGVSLHELSISLSRKRRLSIKENDDLCGICMDGGNLLCCDSCPRAFHIDCVSLPGIPSGSWYCRYCQNTFQKEKFVEHNANAIAAGRVLGIDPIEEIASRCIRIVQTPDTELGGCVLCRGRDFCKSRFGRRTVILCDQCEREYHVGCLKDHGMEDLKELPKGKWLCCADCKRINSALQKLVDRGEEEIPETSLDVIKKKHPKSGSDAAVDIDVRWRVLRGKKMDSSDGTRVLLSKAVAIFHDRFDPIIENASKLDLIPSMVYGRSHKGQDYHGMYCAILTVNKVVVSAGIFRIFGQELAELPLVATSTDCQSQGYFQCLFSCIEKLLSFLNVKTLVLPSASEAQDIWTNKFGFSMMTQDEQNKYRNDYPVMIFQGTAMLQKPVPKCRIVGKPVDE</sequence>
<proteinExistence type="predicted"/>
<gene>
    <name evidence="1" type="ORF">OWV82_003928</name>
</gene>
<organism evidence="1 2">
    <name type="scientific">Melia azedarach</name>
    <name type="common">Chinaberry tree</name>
    <dbReference type="NCBI Taxonomy" id="155640"/>
    <lineage>
        <taxon>Eukaryota</taxon>
        <taxon>Viridiplantae</taxon>
        <taxon>Streptophyta</taxon>
        <taxon>Embryophyta</taxon>
        <taxon>Tracheophyta</taxon>
        <taxon>Spermatophyta</taxon>
        <taxon>Magnoliopsida</taxon>
        <taxon>eudicotyledons</taxon>
        <taxon>Gunneridae</taxon>
        <taxon>Pentapetalae</taxon>
        <taxon>rosids</taxon>
        <taxon>malvids</taxon>
        <taxon>Sapindales</taxon>
        <taxon>Meliaceae</taxon>
        <taxon>Melia</taxon>
    </lineage>
</organism>
<name>A0ACC1YN91_MELAZ</name>
<comment type="caution">
    <text evidence="1">The sequence shown here is derived from an EMBL/GenBank/DDBJ whole genome shotgun (WGS) entry which is preliminary data.</text>
</comment>
<accession>A0ACC1YN91</accession>
<reference evidence="1 2" key="1">
    <citation type="journal article" date="2023" name="Science">
        <title>Complex scaffold remodeling in plant triterpene biosynthesis.</title>
        <authorList>
            <person name="De La Pena R."/>
            <person name="Hodgson H."/>
            <person name="Liu J.C."/>
            <person name="Stephenson M.J."/>
            <person name="Martin A.C."/>
            <person name="Owen C."/>
            <person name="Harkess A."/>
            <person name="Leebens-Mack J."/>
            <person name="Jimenez L.E."/>
            <person name="Osbourn A."/>
            <person name="Sattely E.S."/>
        </authorList>
    </citation>
    <scope>NUCLEOTIDE SEQUENCE [LARGE SCALE GENOMIC DNA]</scope>
    <source>
        <strain evidence="2">cv. JPN11</strain>
        <tissue evidence="1">Leaf</tissue>
    </source>
</reference>
<evidence type="ECO:0000313" key="2">
    <source>
        <dbReference type="Proteomes" id="UP001164539"/>
    </source>
</evidence>